<evidence type="ECO:0000313" key="3">
    <source>
        <dbReference type="EMBL" id="TKC15497.1"/>
    </source>
</evidence>
<comment type="caution">
    <text evidence="3">The sequence shown here is derived from an EMBL/GenBank/DDBJ whole genome shotgun (WGS) entry which is preliminary data.</text>
</comment>
<dbReference type="RefSeq" id="WP_136833099.1">
    <property type="nucleotide sequence ID" value="NZ_SWBM01000005.1"/>
</dbReference>
<dbReference type="Gene3D" id="3.90.550.10">
    <property type="entry name" value="Spore Coat Polysaccharide Biosynthesis Protein SpsA, Chain A"/>
    <property type="match status" value="1"/>
</dbReference>
<dbReference type="InterPro" id="IPR001173">
    <property type="entry name" value="Glyco_trans_2-like"/>
</dbReference>
<feature type="domain" description="Glycosyltransferase 2-like" evidence="2">
    <location>
        <begin position="7"/>
        <end position="176"/>
    </location>
</feature>
<keyword evidence="4" id="KW-1185">Reference proteome</keyword>
<evidence type="ECO:0000259" key="2">
    <source>
        <dbReference type="Pfam" id="PF00535"/>
    </source>
</evidence>
<dbReference type="GO" id="GO:0016758">
    <property type="term" value="F:hexosyltransferase activity"/>
    <property type="evidence" value="ECO:0007669"/>
    <property type="project" value="UniProtKB-ARBA"/>
</dbReference>
<dbReference type="PANTHER" id="PTHR22916">
    <property type="entry name" value="GLYCOSYLTRANSFERASE"/>
    <property type="match status" value="1"/>
</dbReference>
<proteinExistence type="inferred from homology"/>
<dbReference type="SUPFAM" id="SSF53448">
    <property type="entry name" value="Nucleotide-diphospho-sugar transferases"/>
    <property type="match status" value="1"/>
</dbReference>
<dbReference type="AlphaFoldDB" id="A0A4U1D2V2"/>
<dbReference type="OrthoDB" id="396512at2"/>
<dbReference type="Proteomes" id="UP000307756">
    <property type="component" value="Unassembled WGS sequence"/>
</dbReference>
<gene>
    <name evidence="3" type="ORF">FA727_18950</name>
</gene>
<dbReference type="InterPro" id="IPR029044">
    <property type="entry name" value="Nucleotide-diphossugar_trans"/>
</dbReference>
<dbReference type="CDD" id="cd00761">
    <property type="entry name" value="Glyco_tranf_GTA_type"/>
    <property type="match status" value="1"/>
</dbReference>
<evidence type="ECO:0000256" key="1">
    <source>
        <dbReference type="ARBA" id="ARBA00006739"/>
    </source>
</evidence>
<dbReference type="PANTHER" id="PTHR22916:SF3">
    <property type="entry name" value="UDP-GLCNAC:BETAGAL BETA-1,3-N-ACETYLGLUCOSAMINYLTRANSFERASE-LIKE PROTEIN 1"/>
    <property type="match status" value="1"/>
</dbReference>
<comment type="similarity">
    <text evidence="1">Belongs to the glycosyltransferase 2 family.</text>
</comment>
<reference evidence="3 4" key="1">
    <citation type="journal article" date="2011" name="J. Microbiol.">
        <title>Bacillus kyonggiensis sp. nov., isolated from soil of a lettuce field.</title>
        <authorList>
            <person name="Dong K."/>
            <person name="Lee S."/>
        </authorList>
    </citation>
    <scope>NUCLEOTIDE SEQUENCE [LARGE SCALE GENOMIC DNA]</scope>
    <source>
        <strain evidence="3 4">NB22</strain>
    </source>
</reference>
<accession>A0A4U1D2V2</accession>
<name>A0A4U1D2V2_9BACI</name>
<evidence type="ECO:0000313" key="4">
    <source>
        <dbReference type="Proteomes" id="UP000307756"/>
    </source>
</evidence>
<protein>
    <submittedName>
        <fullName evidence="3">Glycosyltransferase</fullName>
    </submittedName>
</protein>
<organism evidence="3 4">
    <name type="scientific">Robertmurraya kyonggiensis</name>
    <dbReference type="NCBI Taxonomy" id="1037680"/>
    <lineage>
        <taxon>Bacteria</taxon>
        <taxon>Bacillati</taxon>
        <taxon>Bacillota</taxon>
        <taxon>Bacilli</taxon>
        <taxon>Bacillales</taxon>
        <taxon>Bacillaceae</taxon>
        <taxon>Robertmurraya</taxon>
    </lineage>
</organism>
<dbReference type="Pfam" id="PF00535">
    <property type="entry name" value="Glycos_transf_2"/>
    <property type="match status" value="1"/>
</dbReference>
<sequence>MNDVKVSVIIPVYNNEKFLNKCLDSVLNQTLSDCEIITVNDGSIDGSLDILRNYENSHSDIVVIDQENGGYSNAVNRALSVATGNYIAFVDADDYIEPKMLETLYYEATFHDLDVVLCNWDRVDVKGNFINHHDHVDFDNKIFTSSEIIREFFLNKKELVEAYSWNKLMKRSLFQDFQIEYPDISYGDIPTIFKILTKIKKCKYINQTFYHYVQHHTSFSFSKNEKNVTSFIEAIHRVKDVLEEENLFGKYRKEYFIYTSGCFLTEFGACSEVLKESDKLRETFEKNLKPITIQEFIKYNRPIDYELLLKLFLYKAGLLRLCMVSYHKIKPIFEGKRVDKYA</sequence>
<keyword evidence="3" id="KW-0808">Transferase</keyword>
<dbReference type="EMBL" id="SWBM01000005">
    <property type="protein sequence ID" value="TKC15497.1"/>
    <property type="molecule type" value="Genomic_DNA"/>
</dbReference>